<protein>
    <submittedName>
        <fullName evidence="1">Uncharacterized protein</fullName>
    </submittedName>
</protein>
<reference evidence="1 2" key="1">
    <citation type="submission" date="2016-10" db="EMBL/GenBank/DDBJ databases">
        <authorList>
            <person name="de Groot N.N."/>
        </authorList>
    </citation>
    <scope>NUCLEOTIDE SEQUENCE [LARGE SCALE GENOMIC DNA]</scope>
    <source>
        <strain evidence="1 2">Nl18</strain>
    </source>
</reference>
<evidence type="ECO:0000313" key="1">
    <source>
        <dbReference type="EMBL" id="SEO01380.1"/>
    </source>
</evidence>
<organism evidence="1 2">
    <name type="scientific">Nitrosospira multiformis</name>
    <dbReference type="NCBI Taxonomy" id="1231"/>
    <lineage>
        <taxon>Bacteria</taxon>
        <taxon>Pseudomonadati</taxon>
        <taxon>Pseudomonadota</taxon>
        <taxon>Betaproteobacteria</taxon>
        <taxon>Nitrosomonadales</taxon>
        <taxon>Nitrosomonadaceae</taxon>
        <taxon>Nitrosospira</taxon>
    </lineage>
</organism>
<proteinExistence type="predicted"/>
<dbReference type="Proteomes" id="UP000183898">
    <property type="component" value="Unassembled WGS sequence"/>
</dbReference>
<name>A0A1H8L870_9PROT</name>
<gene>
    <name evidence="1" type="ORF">SAMN05216404_11017</name>
</gene>
<evidence type="ECO:0000313" key="2">
    <source>
        <dbReference type="Proteomes" id="UP000183898"/>
    </source>
</evidence>
<accession>A0A1H8L870</accession>
<dbReference type="EMBL" id="FOCT01000010">
    <property type="protein sequence ID" value="SEO01380.1"/>
    <property type="molecule type" value="Genomic_DNA"/>
</dbReference>
<sequence length="68" mass="8002">MTYEDCGHCGHQIEQELWKWGKLEERCRAYGNAMIVEVTFGKHLGNRRKARRESGILLVGWELLTHFL</sequence>
<dbReference type="AlphaFoldDB" id="A0A1H8L870"/>